<reference evidence="2" key="1">
    <citation type="submission" date="2021-06" db="EMBL/GenBank/DDBJ databases">
        <authorList>
            <person name="Hodson N. C."/>
            <person name="Mongue J. A."/>
            <person name="Jaron S. K."/>
        </authorList>
    </citation>
    <scope>NUCLEOTIDE SEQUENCE</scope>
</reference>
<feature type="compositionally biased region" description="Acidic residues" evidence="1">
    <location>
        <begin position="68"/>
        <end position="84"/>
    </location>
</feature>
<keyword evidence="3" id="KW-1185">Reference proteome</keyword>
<organism evidence="2 3">
    <name type="scientific">Allacma fusca</name>
    <dbReference type="NCBI Taxonomy" id="39272"/>
    <lineage>
        <taxon>Eukaryota</taxon>
        <taxon>Metazoa</taxon>
        <taxon>Ecdysozoa</taxon>
        <taxon>Arthropoda</taxon>
        <taxon>Hexapoda</taxon>
        <taxon>Collembola</taxon>
        <taxon>Symphypleona</taxon>
        <taxon>Sminthuridae</taxon>
        <taxon>Allacma</taxon>
    </lineage>
</organism>
<protein>
    <submittedName>
        <fullName evidence="2">Uncharacterized protein</fullName>
    </submittedName>
</protein>
<comment type="caution">
    <text evidence="2">The sequence shown here is derived from an EMBL/GenBank/DDBJ whole genome shotgun (WGS) entry which is preliminary data.</text>
</comment>
<evidence type="ECO:0000313" key="2">
    <source>
        <dbReference type="EMBL" id="CAG7821808.1"/>
    </source>
</evidence>
<evidence type="ECO:0000313" key="3">
    <source>
        <dbReference type="Proteomes" id="UP000708208"/>
    </source>
</evidence>
<gene>
    <name evidence="2" type="ORF">AFUS01_LOCUS32118</name>
</gene>
<feature type="compositionally biased region" description="Polar residues" evidence="1">
    <location>
        <begin position="117"/>
        <end position="127"/>
    </location>
</feature>
<name>A0A8J2KXX1_9HEXA</name>
<dbReference type="OrthoDB" id="6781779at2759"/>
<accession>A0A8J2KXX1</accession>
<feature type="non-terminal residue" evidence="2">
    <location>
        <position position="1"/>
    </location>
</feature>
<feature type="compositionally biased region" description="Polar residues" evidence="1">
    <location>
        <begin position="89"/>
        <end position="108"/>
    </location>
</feature>
<dbReference type="EMBL" id="CAJVCH010522160">
    <property type="protein sequence ID" value="CAG7821808.1"/>
    <property type="molecule type" value="Genomic_DNA"/>
</dbReference>
<evidence type="ECO:0000256" key="1">
    <source>
        <dbReference type="SAM" id="MobiDB-lite"/>
    </source>
</evidence>
<dbReference type="Proteomes" id="UP000708208">
    <property type="component" value="Unassembled WGS sequence"/>
</dbReference>
<sequence length="182" mass="19492">GALVSRTCVNLAINDCKVANAVEYCYCSGALCNGEKNYTSTDDTAGYWNRDITDDEDLLGPNVPLEGSGEEETEATGKEEEEESRDGSHQSGDNSRNPLKPSTSQEHLSPTGRRTHSGSSIPASSNKGTRKDAVLTSGAYSLFLERSQSSILLVLLLLIVPRILSLQHCPNIVVGSPHSLSL</sequence>
<proteinExistence type="predicted"/>
<feature type="region of interest" description="Disordered" evidence="1">
    <location>
        <begin position="49"/>
        <end position="130"/>
    </location>
</feature>
<dbReference type="AlphaFoldDB" id="A0A8J2KXX1"/>